<accession>A0A396RK16</accession>
<dbReference type="GO" id="GO:0046872">
    <property type="term" value="F:metal ion binding"/>
    <property type="evidence" value="ECO:0007669"/>
    <property type="project" value="UniProtKB-KW"/>
</dbReference>
<keyword evidence="6" id="KW-0479">Metal-binding</keyword>
<feature type="domain" description="Aminotransferase class V" evidence="11">
    <location>
        <begin position="7"/>
        <end position="344"/>
    </location>
</feature>
<name>A0A396RK16_9SPHN</name>
<reference evidence="12 13" key="1">
    <citation type="submission" date="2018-08" db="EMBL/GenBank/DDBJ databases">
        <title>The multiple taxonomic identification of Sphingomonas gilva.</title>
        <authorList>
            <person name="Zhu D."/>
            <person name="Zheng S."/>
        </authorList>
    </citation>
    <scope>NUCLEOTIDE SEQUENCE [LARGE SCALE GENOMIC DNA]</scope>
    <source>
        <strain evidence="12 13">ZDH117</strain>
    </source>
</reference>
<comment type="cofactor">
    <cofactor evidence="1">
        <name>pyridoxal 5'-phosphate</name>
        <dbReference type="ChEBI" id="CHEBI:597326"/>
    </cofactor>
</comment>
<evidence type="ECO:0000313" key="13">
    <source>
        <dbReference type="Proteomes" id="UP000266693"/>
    </source>
</evidence>
<comment type="catalytic activity">
    <reaction evidence="10">
        <text>(sulfur carrier)-H + L-cysteine = (sulfur carrier)-SH + L-alanine</text>
        <dbReference type="Rhea" id="RHEA:43892"/>
        <dbReference type="Rhea" id="RHEA-COMP:14737"/>
        <dbReference type="Rhea" id="RHEA-COMP:14739"/>
        <dbReference type="ChEBI" id="CHEBI:29917"/>
        <dbReference type="ChEBI" id="CHEBI:35235"/>
        <dbReference type="ChEBI" id="CHEBI:57972"/>
        <dbReference type="ChEBI" id="CHEBI:64428"/>
        <dbReference type="EC" id="2.8.1.7"/>
    </reaction>
</comment>
<dbReference type="GO" id="GO:0051536">
    <property type="term" value="F:iron-sulfur cluster binding"/>
    <property type="evidence" value="ECO:0007669"/>
    <property type="project" value="UniProtKB-KW"/>
</dbReference>
<dbReference type="PANTHER" id="PTHR11601">
    <property type="entry name" value="CYSTEINE DESULFURYLASE FAMILY MEMBER"/>
    <property type="match status" value="1"/>
</dbReference>
<proteinExistence type="inferred from homology"/>
<keyword evidence="5 12" id="KW-0808">Transferase</keyword>
<dbReference type="Gene3D" id="1.10.260.50">
    <property type="match status" value="1"/>
</dbReference>
<evidence type="ECO:0000313" key="12">
    <source>
        <dbReference type="EMBL" id="RHW16557.1"/>
    </source>
</evidence>
<dbReference type="Pfam" id="PF00266">
    <property type="entry name" value="Aminotran_5"/>
    <property type="match status" value="1"/>
</dbReference>
<organism evidence="12 13">
    <name type="scientific">Sphingomonas gilva</name>
    <dbReference type="NCBI Taxonomy" id="2305907"/>
    <lineage>
        <taxon>Bacteria</taxon>
        <taxon>Pseudomonadati</taxon>
        <taxon>Pseudomonadota</taxon>
        <taxon>Alphaproteobacteria</taxon>
        <taxon>Sphingomonadales</taxon>
        <taxon>Sphingomonadaceae</taxon>
        <taxon>Sphingomonas</taxon>
    </lineage>
</organism>
<evidence type="ECO:0000256" key="4">
    <source>
        <dbReference type="ARBA" id="ARBA00013558"/>
    </source>
</evidence>
<comment type="function">
    <text evidence="2">Catalyzes the removal of elemental sulfur atoms from cysteine to produce alanine. Seems to participate in the biosynthesis of the nitrogenase metalloclusters by providing the inorganic sulfur required for the Fe-S core formation.</text>
</comment>
<dbReference type="GO" id="GO:0031071">
    <property type="term" value="F:cysteine desulfurase activity"/>
    <property type="evidence" value="ECO:0007669"/>
    <property type="project" value="UniProtKB-EC"/>
</dbReference>
<evidence type="ECO:0000256" key="5">
    <source>
        <dbReference type="ARBA" id="ARBA00022679"/>
    </source>
</evidence>
<evidence type="ECO:0000256" key="8">
    <source>
        <dbReference type="ARBA" id="ARBA00023004"/>
    </source>
</evidence>
<evidence type="ECO:0000256" key="1">
    <source>
        <dbReference type="ARBA" id="ARBA00001933"/>
    </source>
</evidence>
<keyword evidence="7" id="KW-0663">Pyridoxal phosphate</keyword>
<keyword evidence="8" id="KW-0408">Iron</keyword>
<dbReference type="OrthoDB" id="9804366at2"/>
<dbReference type="SUPFAM" id="SSF53383">
    <property type="entry name" value="PLP-dependent transferases"/>
    <property type="match status" value="1"/>
</dbReference>
<evidence type="ECO:0000256" key="10">
    <source>
        <dbReference type="ARBA" id="ARBA00050776"/>
    </source>
</evidence>
<evidence type="ECO:0000256" key="7">
    <source>
        <dbReference type="ARBA" id="ARBA00022898"/>
    </source>
</evidence>
<dbReference type="GO" id="GO:0008483">
    <property type="term" value="F:transaminase activity"/>
    <property type="evidence" value="ECO:0007669"/>
    <property type="project" value="UniProtKB-KW"/>
</dbReference>
<dbReference type="PIRSF" id="PIRSF005572">
    <property type="entry name" value="NifS"/>
    <property type="match status" value="1"/>
</dbReference>
<dbReference type="AlphaFoldDB" id="A0A396RK16"/>
<dbReference type="InterPro" id="IPR016454">
    <property type="entry name" value="Cysteine_dSase"/>
</dbReference>
<dbReference type="PANTHER" id="PTHR11601:SF34">
    <property type="entry name" value="CYSTEINE DESULFURASE"/>
    <property type="match status" value="1"/>
</dbReference>
<dbReference type="Proteomes" id="UP000266693">
    <property type="component" value="Unassembled WGS sequence"/>
</dbReference>
<evidence type="ECO:0000256" key="3">
    <source>
        <dbReference type="ARBA" id="ARBA00006490"/>
    </source>
</evidence>
<keyword evidence="9" id="KW-0411">Iron-sulfur</keyword>
<dbReference type="InterPro" id="IPR015422">
    <property type="entry name" value="PyrdxlP-dep_Trfase_small"/>
</dbReference>
<dbReference type="EMBL" id="QWLV01000009">
    <property type="protein sequence ID" value="RHW16557.1"/>
    <property type="molecule type" value="Genomic_DNA"/>
</dbReference>
<sequence length="356" mass="36351">MVADRLYLDHAATTPVIAAARAAVAHGFERWANPSSPHAPGRAARAALEDARRRIAAALEWDGEVILTSGASEAIAIAIGRARADAVLMTTVEHDAVRRAGGREAYNIPVGDDGLVAADALTGRLGALGAASPLVAIQTVNSETGVIQPLDRLGAVVREAGGILFADASQSAGKLPLPDAQLIALSAHKLGGPPGIGALLVGDLALLEATGGQEQGYRAGTENLPGALGLAAALEAPHGWTQRADDLRAHCDAAIEAAGGDVVARNSPRFGGIASYRMPGVAASAQLIQFDMAGIAVSAGSACSSGTLKASHVLAAMGWHPEPAGEVIRVSFGPETTRADVYRFVDCWRRIAGKDA</sequence>
<dbReference type="InterPro" id="IPR015424">
    <property type="entry name" value="PyrdxlP-dep_Trfase"/>
</dbReference>
<keyword evidence="13" id="KW-1185">Reference proteome</keyword>
<dbReference type="Gene3D" id="3.40.640.10">
    <property type="entry name" value="Type I PLP-dependent aspartate aminotransferase-like (Major domain)"/>
    <property type="match status" value="1"/>
</dbReference>
<gene>
    <name evidence="12" type="ORF">D1610_15380</name>
</gene>
<evidence type="ECO:0000256" key="6">
    <source>
        <dbReference type="ARBA" id="ARBA00022723"/>
    </source>
</evidence>
<comment type="caution">
    <text evidence="12">The sequence shown here is derived from an EMBL/GenBank/DDBJ whole genome shotgun (WGS) entry which is preliminary data.</text>
</comment>
<dbReference type="Gene3D" id="3.90.1150.10">
    <property type="entry name" value="Aspartate Aminotransferase, domain 1"/>
    <property type="match status" value="1"/>
</dbReference>
<dbReference type="InterPro" id="IPR000192">
    <property type="entry name" value="Aminotrans_V_dom"/>
</dbReference>
<evidence type="ECO:0000256" key="9">
    <source>
        <dbReference type="ARBA" id="ARBA00023014"/>
    </source>
</evidence>
<dbReference type="InterPro" id="IPR015421">
    <property type="entry name" value="PyrdxlP-dep_Trfase_major"/>
</dbReference>
<evidence type="ECO:0000259" key="11">
    <source>
        <dbReference type="Pfam" id="PF00266"/>
    </source>
</evidence>
<keyword evidence="12" id="KW-0032">Aminotransferase</keyword>
<protein>
    <recommendedName>
        <fullName evidence="4">Cysteine desulfurase</fullName>
    </recommendedName>
</protein>
<comment type="similarity">
    <text evidence="3">Belongs to the class-V pyridoxal-phosphate-dependent aminotransferase family. NifS/IscS subfamily.</text>
</comment>
<evidence type="ECO:0000256" key="2">
    <source>
        <dbReference type="ARBA" id="ARBA00003120"/>
    </source>
</evidence>
<dbReference type="RefSeq" id="WP_118865163.1">
    <property type="nucleotide sequence ID" value="NZ_QWLV01000009.1"/>
</dbReference>